<dbReference type="VEuPathDB" id="FungiDB:BON22_4275"/>
<dbReference type="AlphaFoldDB" id="A0A061BHI7"/>
<evidence type="ECO:0000313" key="8">
    <source>
        <dbReference type="EMBL" id="CDR46442.1"/>
    </source>
</evidence>
<dbReference type="GO" id="GO:0005783">
    <property type="term" value="C:endoplasmic reticulum"/>
    <property type="evidence" value="ECO:0007669"/>
    <property type="project" value="TreeGrafter"/>
</dbReference>
<dbReference type="InterPro" id="IPR051085">
    <property type="entry name" value="MB_O-acyltransferase"/>
</dbReference>
<keyword evidence="5 7" id="KW-0472">Membrane</keyword>
<dbReference type="OrthoDB" id="420606at2759"/>
<dbReference type="GO" id="GO:0016020">
    <property type="term" value="C:membrane"/>
    <property type="evidence" value="ECO:0007669"/>
    <property type="project" value="UniProtKB-SubCell"/>
</dbReference>
<evidence type="ECO:0000256" key="4">
    <source>
        <dbReference type="ARBA" id="ARBA00022989"/>
    </source>
</evidence>
<evidence type="ECO:0000256" key="5">
    <source>
        <dbReference type="ARBA" id="ARBA00023136"/>
    </source>
</evidence>
<feature type="transmembrane region" description="Helical" evidence="7">
    <location>
        <begin position="368"/>
        <end position="387"/>
    </location>
</feature>
<protein>
    <submittedName>
        <fullName evidence="8">CYFA0S23e01046g1_1</fullName>
    </submittedName>
</protein>
<evidence type="ECO:0000256" key="7">
    <source>
        <dbReference type="SAM" id="Phobius"/>
    </source>
</evidence>
<comment type="similarity">
    <text evidence="2">Belongs to the membrane-bound acyltransferase family.</text>
</comment>
<name>A0A061BHI7_CYBFA</name>
<dbReference type="GO" id="GO:0006506">
    <property type="term" value="P:GPI anchor biosynthetic process"/>
    <property type="evidence" value="ECO:0007669"/>
    <property type="project" value="TreeGrafter"/>
</dbReference>
<feature type="transmembrane region" description="Helical" evidence="7">
    <location>
        <begin position="435"/>
        <end position="461"/>
    </location>
</feature>
<dbReference type="EMBL" id="LK052908">
    <property type="protein sequence ID" value="CDR46442.1"/>
    <property type="molecule type" value="Genomic_DNA"/>
</dbReference>
<keyword evidence="4 7" id="KW-1133">Transmembrane helix</keyword>
<gene>
    <name evidence="8" type="ORF">CYFA0S_23e01046g</name>
</gene>
<evidence type="ECO:0000256" key="1">
    <source>
        <dbReference type="ARBA" id="ARBA00004141"/>
    </source>
</evidence>
<dbReference type="PhylomeDB" id="A0A061BHI7"/>
<feature type="transmembrane region" description="Helical" evidence="7">
    <location>
        <begin position="140"/>
        <end position="163"/>
    </location>
</feature>
<accession>A0A061BHI7</accession>
<feature type="transmembrane region" description="Helical" evidence="7">
    <location>
        <begin position="293"/>
        <end position="312"/>
    </location>
</feature>
<feature type="transmembrane region" description="Helical" evidence="7">
    <location>
        <begin position="500"/>
        <end position="520"/>
    </location>
</feature>
<feature type="transmembrane region" description="Helical" evidence="7">
    <location>
        <begin position="467"/>
        <end position="488"/>
    </location>
</feature>
<feature type="transmembrane region" description="Helical" evidence="7">
    <location>
        <begin position="102"/>
        <end position="120"/>
    </location>
</feature>
<dbReference type="GO" id="GO:0008374">
    <property type="term" value="F:O-acyltransferase activity"/>
    <property type="evidence" value="ECO:0007669"/>
    <property type="project" value="TreeGrafter"/>
</dbReference>
<feature type="transmembrane region" description="Helical" evidence="7">
    <location>
        <begin position="175"/>
        <end position="191"/>
    </location>
</feature>
<feature type="region of interest" description="Disordered" evidence="6">
    <location>
        <begin position="249"/>
        <end position="269"/>
    </location>
</feature>
<feature type="transmembrane region" description="Helical" evidence="7">
    <location>
        <begin position="540"/>
        <end position="559"/>
    </location>
</feature>
<proteinExistence type="inferred from homology"/>
<feature type="transmembrane region" description="Helical" evidence="7">
    <location>
        <begin position="333"/>
        <end position="356"/>
    </location>
</feature>
<dbReference type="PANTHER" id="PTHR13285:SF18">
    <property type="entry name" value="PROTEIN-CYSTEINE N-PALMITOYLTRANSFERASE RASP"/>
    <property type="match status" value="1"/>
</dbReference>
<reference evidence="8" key="1">
    <citation type="journal article" date="2014" name="Genome Announc.">
        <title>Genome sequence of the yeast Cyberlindnera fabianii (Hansenula fabianii).</title>
        <authorList>
            <person name="Freel K.C."/>
            <person name="Sarilar V."/>
            <person name="Neuveglise C."/>
            <person name="Devillers H."/>
            <person name="Friedrich A."/>
            <person name="Schacherer J."/>
        </authorList>
    </citation>
    <scope>NUCLEOTIDE SEQUENCE</scope>
    <source>
        <strain evidence="8">YJS4271</strain>
    </source>
</reference>
<dbReference type="Pfam" id="PF03062">
    <property type="entry name" value="MBOAT"/>
    <property type="match status" value="1"/>
</dbReference>
<comment type="subcellular location">
    <subcellularLocation>
        <location evidence="1">Membrane</location>
        <topology evidence="1">Multi-pass membrane protein</topology>
    </subcellularLocation>
</comment>
<evidence type="ECO:0000256" key="2">
    <source>
        <dbReference type="ARBA" id="ARBA00010323"/>
    </source>
</evidence>
<dbReference type="InterPro" id="IPR004299">
    <property type="entry name" value="MBOAT_fam"/>
</dbReference>
<evidence type="ECO:0000256" key="3">
    <source>
        <dbReference type="ARBA" id="ARBA00022692"/>
    </source>
</evidence>
<organism evidence="8">
    <name type="scientific">Cyberlindnera fabianii</name>
    <name type="common">Yeast</name>
    <name type="synonym">Hansenula fabianii</name>
    <dbReference type="NCBI Taxonomy" id="36022"/>
    <lineage>
        <taxon>Eukaryota</taxon>
        <taxon>Fungi</taxon>
        <taxon>Dikarya</taxon>
        <taxon>Ascomycota</taxon>
        <taxon>Saccharomycotina</taxon>
        <taxon>Saccharomycetes</taxon>
        <taxon>Phaffomycetales</taxon>
        <taxon>Phaffomycetaceae</taxon>
        <taxon>Cyberlindnera</taxon>
    </lineage>
</organism>
<keyword evidence="3 7" id="KW-0812">Transmembrane</keyword>
<dbReference type="PANTHER" id="PTHR13285">
    <property type="entry name" value="ACYLTRANSFERASE"/>
    <property type="match status" value="1"/>
</dbReference>
<evidence type="ECO:0000256" key="6">
    <source>
        <dbReference type="SAM" id="MobiDB-lite"/>
    </source>
</evidence>
<sequence length="574" mass="67037">MSLFTAVGKALTFLYLPNVDARFEPREPQKSRVMASAGKPLWNTAEFKVYGFLFAIVVPWMIKTAIDVSSSSNRNYPVYEKLLSNGWIPGRKVDNSDAQYRFFRDNFLLLMLLLLAHTGIRRAVEYVTKCSRPMFDFVFGFIFIFAVHGVNSIRVIAHVMIFFTIARVLKNYNKAAVLLLWSYGIFSLFFNDKYRNYYLSYFWKPLTVFDPGFMGIVKRWDVFYNFTLLRALSFNLDYLKSHNDKKSRLSKKTDEEGSGSNPSSPKFNPAMISEERERINANLDISDYNLFNYFSYLFYAPLFIAGPILTFNDFFIQSRAPLPSINWRRTANYALIFFICVLNMELILHFIYVVAISKAKAWKGDTPFQISMIGLFNLNIIWLKLLIPWRFFRLWALVDGIDPPENMIRCMDNNYSALAFWKGWHRSYNKFVVKYIYIPLGGGSNRVLASLAVFTFVAVWHDIQLRLLLWGWCVVLFLLPELFISKYFKQFSGEWWYRHICAAGGALNIWLMMIANLYGFCLDHDGMKLLFTEMFSTFDGLVFFVLACASLFIAVQVMFEYRQEEKRHGLDVKC</sequence>